<dbReference type="Gene3D" id="1.20.1720.10">
    <property type="entry name" value="Multidrug resistance protein D"/>
    <property type="match status" value="1"/>
</dbReference>
<dbReference type="Gene3D" id="1.20.1250.20">
    <property type="entry name" value="MFS general substrate transporter like domains"/>
    <property type="match status" value="1"/>
</dbReference>
<feature type="transmembrane region" description="Helical" evidence="7">
    <location>
        <begin position="259"/>
        <end position="285"/>
    </location>
</feature>
<evidence type="ECO:0000256" key="7">
    <source>
        <dbReference type="SAM" id="Phobius"/>
    </source>
</evidence>
<comment type="subcellular location">
    <subcellularLocation>
        <location evidence="1">Cell membrane</location>
        <topology evidence="1">Multi-pass membrane protein</topology>
    </subcellularLocation>
</comment>
<feature type="transmembrane region" description="Helical" evidence="7">
    <location>
        <begin position="326"/>
        <end position="344"/>
    </location>
</feature>
<organism evidence="9 10">
    <name type="scientific">Parahaliea mediterranea</name>
    <dbReference type="NCBI Taxonomy" id="651086"/>
    <lineage>
        <taxon>Bacteria</taxon>
        <taxon>Pseudomonadati</taxon>
        <taxon>Pseudomonadota</taxon>
        <taxon>Gammaproteobacteria</taxon>
        <taxon>Cellvibrionales</taxon>
        <taxon>Halieaceae</taxon>
        <taxon>Parahaliea</taxon>
    </lineage>
</organism>
<keyword evidence="6 7" id="KW-0472">Membrane</keyword>
<feature type="transmembrane region" description="Helical" evidence="7">
    <location>
        <begin position="470"/>
        <end position="489"/>
    </location>
</feature>
<evidence type="ECO:0000256" key="1">
    <source>
        <dbReference type="ARBA" id="ARBA00004651"/>
    </source>
</evidence>
<evidence type="ECO:0000259" key="8">
    <source>
        <dbReference type="PROSITE" id="PS50850"/>
    </source>
</evidence>
<comment type="caution">
    <text evidence="9">The sequence shown here is derived from an EMBL/GenBank/DDBJ whole genome shotgun (WGS) entry which is preliminary data.</text>
</comment>
<feature type="transmembrane region" description="Helical" evidence="7">
    <location>
        <begin position="136"/>
        <end position="156"/>
    </location>
</feature>
<keyword evidence="10" id="KW-1185">Reference proteome</keyword>
<evidence type="ECO:0000256" key="6">
    <source>
        <dbReference type="ARBA" id="ARBA00023136"/>
    </source>
</evidence>
<feature type="transmembrane region" description="Helical" evidence="7">
    <location>
        <begin position="390"/>
        <end position="411"/>
    </location>
</feature>
<dbReference type="GO" id="GO:0022857">
    <property type="term" value="F:transmembrane transporter activity"/>
    <property type="evidence" value="ECO:0007669"/>
    <property type="project" value="InterPro"/>
</dbReference>
<feature type="transmembrane region" description="Helical" evidence="7">
    <location>
        <begin position="162"/>
        <end position="181"/>
    </location>
</feature>
<keyword evidence="3" id="KW-1003">Cell membrane</keyword>
<proteinExistence type="predicted"/>
<dbReference type="Proteomes" id="UP000664303">
    <property type="component" value="Unassembled WGS sequence"/>
</dbReference>
<accession>A0A939IL42</accession>
<feature type="transmembrane region" description="Helical" evidence="7">
    <location>
        <begin position="193"/>
        <end position="213"/>
    </location>
</feature>
<sequence length="502" mass="52923">MNRQRGLLLSTSAICGLTILDTNLVSIVLPQIMVEMGEGDSQMVWVMSSFLLVFSSLLLPAGALADRVGRRSLLVAGLLVFGGGALACSFASSIFTLCLMRGVQGAGAALLLIPALATIADTFFAPDEATRAWGTWGAVMGLSMILAPLLSALVGHALGWRWAFRVVVPLCVGLILAVKRLVPVERRRAYSDFDWRGCLLFFVSMFAWVWLLIQQPRTGWSSTALLAAAIGVLGLWLFTRTERAIRAPMMDLRLFGSPAFVGAVVAMIGYSAAAQVMMALLPLYLQIGQGVPFHLSGTAVLPFALSMFLFPYAARRLSGMLLSHHILCLGLLIIALGNLILARFATATSLPAVFAGMAVLGAGGGLINGETQKAIMAAAPGARRGMASGLSTTSRFVAMLAGYAALSAVLAEGVEVELHAQLCSGLREACAVSREITSATVTGRFVAPEARGMVDPEIAIRSYRAGFESLYITAAVIALISAGASFVLLRRAPATGRVAASR</sequence>
<feature type="transmembrane region" description="Helical" evidence="7">
    <location>
        <begin position="42"/>
        <end position="61"/>
    </location>
</feature>
<dbReference type="PROSITE" id="PS50850">
    <property type="entry name" value="MFS"/>
    <property type="match status" value="1"/>
</dbReference>
<dbReference type="PANTHER" id="PTHR42718:SF46">
    <property type="entry name" value="BLR6921 PROTEIN"/>
    <property type="match status" value="1"/>
</dbReference>
<keyword evidence="5 7" id="KW-1133">Transmembrane helix</keyword>
<evidence type="ECO:0000256" key="4">
    <source>
        <dbReference type="ARBA" id="ARBA00022692"/>
    </source>
</evidence>
<protein>
    <submittedName>
        <fullName evidence="9">MFS transporter</fullName>
    </submittedName>
</protein>
<dbReference type="SUPFAM" id="SSF103473">
    <property type="entry name" value="MFS general substrate transporter"/>
    <property type="match status" value="1"/>
</dbReference>
<dbReference type="InterPro" id="IPR011701">
    <property type="entry name" value="MFS"/>
</dbReference>
<dbReference type="Pfam" id="PF07690">
    <property type="entry name" value="MFS_1"/>
    <property type="match status" value="1"/>
</dbReference>
<evidence type="ECO:0000256" key="5">
    <source>
        <dbReference type="ARBA" id="ARBA00022989"/>
    </source>
</evidence>
<dbReference type="InterPro" id="IPR020846">
    <property type="entry name" value="MFS_dom"/>
</dbReference>
<reference evidence="9" key="1">
    <citation type="submission" date="2021-02" db="EMBL/GenBank/DDBJ databases">
        <title>PHA producing bacteria isolated from coastal sediment in Guangdong, Shenzhen.</title>
        <authorList>
            <person name="Zheng W."/>
            <person name="Yu S."/>
            <person name="Huang Y."/>
        </authorList>
    </citation>
    <scope>NUCLEOTIDE SEQUENCE</scope>
    <source>
        <strain evidence="9">TN14-10</strain>
    </source>
</reference>
<dbReference type="InterPro" id="IPR036259">
    <property type="entry name" value="MFS_trans_sf"/>
</dbReference>
<dbReference type="EMBL" id="JAFKCZ010000004">
    <property type="protein sequence ID" value="MBN7796095.1"/>
    <property type="molecule type" value="Genomic_DNA"/>
</dbReference>
<evidence type="ECO:0000313" key="10">
    <source>
        <dbReference type="Proteomes" id="UP000664303"/>
    </source>
</evidence>
<dbReference type="GO" id="GO:0005886">
    <property type="term" value="C:plasma membrane"/>
    <property type="evidence" value="ECO:0007669"/>
    <property type="project" value="UniProtKB-SubCell"/>
</dbReference>
<evidence type="ECO:0000256" key="3">
    <source>
        <dbReference type="ARBA" id="ARBA00022475"/>
    </source>
</evidence>
<feature type="transmembrane region" description="Helical" evidence="7">
    <location>
        <begin position="73"/>
        <end position="97"/>
    </location>
</feature>
<feature type="domain" description="Major facilitator superfamily (MFS) profile" evidence="8">
    <location>
        <begin position="7"/>
        <end position="493"/>
    </location>
</feature>
<dbReference type="PROSITE" id="PS00216">
    <property type="entry name" value="SUGAR_TRANSPORT_1"/>
    <property type="match status" value="1"/>
</dbReference>
<dbReference type="CDD" id="cd17321">
    <property type="entry name" value="MFS_MMR_MDR_like"/>
    <property type="match status" value="1"/>
</dbReference>
<dbReference type="InterPro" id="IPR005829">
    <property type="entry name" value="Sugar_transporter_CS"/>
</dbReference>
<feature type="transmembrane region" description="Helical" evidence="7">
    <location>
        <begin position="291"/>
        <end position="314"/>
    </location>
</feature>
<feature type="transmembrane region" description="Helical" evidence="7">
    <location>
        <begin position="350"/>
        <end position="369"/>
    </location>
</feature>
<keyword evidence="4 7" id="KW-0812">Transmembrane</keyword>
<feature type="transmembrane region" description="Helical" evidence="7">
    <location>
        <begin position="219"/>
        <end position="238"/>
    </location>
</feature>
<dbReference type="PANTHER" id="PTHR42718">
    <property type="entry name" value="MAJOR FACILITATOR SUPERFAMILY MULTIDRUG TRANSPORTER MFSC"/>
    <property type="match status" value="1"/>
</dbReference>
<evidence type="ECO:0000256" key="2">
    <source>
        <dbReference type="ARBA" id="ARBA00022448"/>
    </source>
</evidence>
<name>A0A939IL42_9GAMM</name>
<dbReference type="RefSeq" id="WP_206559542.1">
    <property type="nucleotide sequence ID" value="NZ_JAFKCZ010000004.1"/>
</dbReference>
<evidence type="ECO:0000313" key="9">
    <source>
        <dbReference type="EMBL" id="MBN7796095.1"/>
    </source>
</evidence>
<dbReference type="AlphaFoldDB" id="A0A939IL42"/>
<gene>
    <name evidence="9" type="ORF">JYP50_05825</name>
</gene>
<feature type="transmembrane region" description="Helical" evidence="7">
    <location>
        <begin position="103"/>
        <end position="124"/>
    </location>
</feature>
<keyword evidence="2" id="KW-0813">Transport</keyword>